<dbReference type="PANTHER" id="PTHR48049">
    <property type="entry name" value="GLYCOSYLTRANSFERASE"/>
    <property type="match status" value="1"/>
</dbReference>
<name>A0A6N2KUI2_SALVM</name>
<dbReference type="GO" id="GO:0035251">
    <property type="term" value="F:UDP-glucosyltransferase activity"/>
    <property type="evidence" value="ECO:0007669"/>
    <property type="project" value="InterPro"/>
</dbReference>
<organism evidence="4">
    <name type="scientific">Salix viminalis</name>
    <name type="common">Common osier</name>
    <name type="synonym">Basket willow</name>
    <dbReference type="NCBI Taxonomy" id="40686"/>
    <lineage>
        <taxon>Eukaryota</taxon>
        <taxon>Viridiplantae</taxon>
        <taxon>Streptophyta</taxon>
        <taxon>Embryophyta</taxon>
        <taxon>Tracheophyta</taxon>
        <taxon>Spermatophyta</taxon>
        <taxon>Magnoliopsida</taxon>
        <taxon>eudicotyledons</taxon>
        <taxon>Gunneridae</taxon>
        <taxon>Pentapetalae</taxon>
        <taxon>rosids</taxon>
        <taxon>fabids</taxon>
        <taxon>Malpighiales</taxon>
        <taxon>Salicaceae</taxon>
        <taxon>Saliceae</taxon>
        <taxon>Salix</taxon>
    </lineage>
</organism>
<evidence type="ECO:0000256" key="3">
    <source>
        <dbReference type="ARBA" id="ARBA00022679"/>
    </source>
</evidence>
<dbReference type="FunFam" id="3.40.50.2000:FF:000088">
    <property type="entry name" value="Glycosyltransferase"/>
    <property type="match status" value="1"/>
</dbReference>
<comment type="similarity">
    <text evidence="1">Belongs to the UDP-glycosyltransferase family.</text>
</comment>
<evidence type="ECO:0000313" key="4">
    <source>
        <dbReference type="EMBL" id="VFU31915.1"/>
    </source>
</evidence>
<reference evidence="4" key="1">
    <citation type="submission" date="2019-03" db="EMBL/GenBank/DDBJ databases">
        <authorList>
            <person name="Mank J."/>
            <person name="Almeida P."/>
        </authorList>
    </citation>
    <scope>NUCLEOTIDE SEQUENCE</scope>
    <source>
        <strain evidence="4">78183</strain>
    </source>
</reference>
<dbReference type="EMBL" id="CAADRP010000779">
    <property type="protein sequence ID" value="VFU31915.1"/>
    <property type="molecule type" value="Genomic_DNA"/>
</dbReference>
<keyword evidence="3" id="KW-0808">Transferase</keyword>
<dbReference type="PANTHER" id="PTHR48049:SF160">
    <property type="entry name" value="UDP-GLYCOSYLTRANSFERASE 91A1"/>
    <property type="match status" value="1"/>
</dbReference>
<dbReference type="AlphaFoldDB" id="A0A6N2KUI2"/>
<accession>A0A6N2KUI2</accession>
<dbReference type="Pfam" id="PF00201">
    <property type="entry name" value="UDPGT"/>
    <property type="match status" value="1"/>
</dbReference>
<proteinExistence type="inferred from homology"/>
<dbReference type="InterPro" id="IPR002213">
    <property type="entry name" value="UDP_glucos_trans"/>
</dbReference>
<dbReference type="SUPFAM" id="SSF53756">
    <property type="entry name" value="UDP-Glycosyltransferase/glycogen phosphorylase"/>
    <property type="match status" value="1"/>
</dbReference>
<gene>
    <name evidence="4" type="ORF">SVIM_LOCUS137941</name>
</gene>
<dbReference type="FunFam" id="3.40.50.2000:FF:000037">
    <property type="entry name" value="Glycosyltransferase"/>
    <property type="match status" value="1"/>
</dbReference>
<protein>
    <recommendedName>
        <fullName evidence="5">Anthocyanidin 3-O-glucosyltransferase</fullName>
    </recommendedName>
</protein>
<evidence type="ECO:0000256" key="2">
    <source>
        <dbReference type="ARBA" id="ARBA00022676"/>
    </source>
</evidence>
<evidence type="ECO:0008006" key="5">
    <source>
        <dbReference type="Google" id="ProtNLM"/>
    </source>
</evidence>
<dbReference type="Gene3D" id="3.40.50.2000">
    <property type="entry name" value="Glycogen Phosphorylase B"/>
    <property type="match status" value="2"/>
</dbReference>
<dbReference type="CDD" id="cd03784">
    <property type="entry name" value="GT1_Gtf-like"/>
    <property type="match status" value="1"/>
</dbReference>
<dbReference type="InterPro" id="IPR050481">
    <property type="entry name" value="UDP-glycosyltransf_plant"/>
</dbReference>
<sequence>MDSKLTESSFMAKNNKLHIAMFPWLALGHLIPYLELAKLIAKKGHTISFISTPRNIDRLQKLTPDLVPLIHFVKLPLPHVENLSRDAEATSDLPLKDIGLLEKAYDLLQEPLSQFLQSSHPNWILFDFSPYWLPTIARKLNIPTCFFSIFIAASLCYICPASGDEDHRRVVEDYTVKPKWITIPSSVSYRLFESIKLFPAMTGNGENVPLPFRFRETLKGCDLVAVRTCIEVEHDYLNLLEQLHRKPVIPIGVLPNQTSDDDDETIDTHWRCIKEFLDNKEKGSVVYVAFGSEAKPNQEELNEIALGLELSGLPFFWVLRKRRGAADTEVVELPDGFEERVKSRGVVFTSWAPQMKILAHDSVGGLLTHSGWSSVVEALQFARALVLLTFYADQGLNAKVFEEKKVGFLVPRQEHDGSFTRKSVAESLRMVIVEEEGKVYRDKAKELKGLLGDVHRQNLLVENFLDHLQTRKCMKKSHEING</sequence>
<evidence type="ECO:0000256" key="1">
    <source>
        <dbReference type="ARBA" id="ARBA00009995"/>
    </source>
</evidence>
<keyword evidence="2" id="KW-0328">Glycosyltransferase</keyword>